<dbReference type="SMART" id="SM01002">
    <property type="entry name" value="AlaDh_PNT_C"/>
    <property type="match status" value="1"/>
</dbReference>
<comment type="caution">
    <text evidence="8">The sequence shown here is derived from an EMBL/GenBank/DDBJ whole genome shotgun (WGS) entry which is preliminary data.</text>
</comment>
<keyword evidence="3" id="KW-1278">Translocase</keyword>
<keyword evidence="2" id="KW-0521">NADP</keyword>
<evidence type="ECO:0000256" key="1">
    <source>
        <dbReference type="ARBA" id="ARBA00012943"/>
    </source>
</evidence>
<dbReference type="PANTHER" id="PTHR10160:SF19">
    <property type="entry name" value="PROTON-TRANSLOCATING NAD(P)(+) TRANSHYDROGENASE"/>
    <property type="match status" value="1"/>
</dbReference>
<evidence type="ECO:0000313" key="9">
    <source>
        <dbReference type="Proteomes" id="UP000019487"/>
    </source>
</evidence>
<dbReference type="PANTHER" id="PTHR10160">
    <property type="entry name" value="NAD(P) TRANSHYDROGENASE"/>
    <property type="match status" value="1"/>
</dbReference>
<reference evidence="8 9" key="1">
    <citation type="journal article" date="2014" name="Genome Announc.">
        <title>Draft genome sequence of Sclerotinia borealis, a psychrophilic plant pathogenic fungus.</title>
        <authorList>
            <person name="Mardanov A.V."/>
            <person name="Beletsky A.V."/>
            <person name="Kadnikov V.V."/>
            <person name="Ignatov A.N."/>
            <person name="Ravin N.V."/>
        </authorList>
    </citation>
    <scope>NUCLEOTIDE SEQUENCE [LARGE SCALE GENOMIC DNA]</scope>
    <source>
        <strain evidence="9">F-4157</strain>
    </source>
</reference>
<dbReference type="EC" id="7.1.1.1" evidence="1"/>
<dbReference type="GO" id="GO:0008750">
    <property type="term" value="F:proton-translocating NAD(P)+ transhydrogenase activity"/>
    <property type="evidence" value="ECO:0007669"/>
    <property type="project" value="UniProtKB-EC"/>
</dbReference>
<dbReference type="Gene3D" id="3.40.50.720">
    <property type="entry name" value="NAD(P)-binding Rossmann-like Domain"/>
    <property type="match status" value="1"/>
</dbReference>
<feature type="region of interest" description="Disordered" evidence="6">
    <location>
        <begin position="1"/>
        <end position="23"/>
    </location>
</feature>
<proteinExistence type="predicted"/>
<keyword evidence="9" id="KW-1185">Reference proteome</keyword>
<feature type="domain" description="Alanine dehydrogenase/pyridine nucleotide transhydrogenase NAD(H)-binding" evidence="7">
    <location>
        <begin position="77"/>
        <end position="196"/>
    </location>
</feature>
<evidence type="ECO:0000256" key="5">
    <source>
        <dbReference type="ARBA" id="ARBA00048202"/>
    </source>
</evidence>
<protein>
    <recommendedName>
        <fullName evidence="1">proton-translocating NAD(P)(+) transhydrogenase</fullName>
        <ecNumber evidence="1">7.1.1.1</ecNumber>
    </recommendedName>
</protein>
<dbReference type="GO" id="GO:0006740">
    <property type="term" value="P:NADPH regeneration"/>
    <property type="evidence" value="ECO:0007669"/>
    <property type="project" value="TreeGrafter"/>
</dbReference>
<comment type="catalytic activity">
    <reaction evidence="5">
        <text>NAD(+) + NADPH + H(+)(in) = NADH + NADP(+) + H(+)(out)</text>
        <dbReference type="Rhea" id="RHEA:47992"/>
        <dbReference type="ChEBI" id="CHEBI:15378"/>
        <dbReference type="ChEBI" id="CHEBI:57540"/>
        <dbReference type="ChEBI" id="CHEBI:57783"/>
        <dbReference type="ChEBI" id="CHEBI:57945"/>
        <dbReference type="ChEBI" id="CHEBI:58349"/>
        <dbReference type="EC" id="7.1.1.1"/>
    </reaction>
</comment>
<evidence type="ECO:0000256" key="4">
    <source>
        <dbReference type="ARBA" id="ARBA00023027"/>
    </source>
</evidence>
<gene>
    <name evidence="8" type="ORF">SBOR_7465</name>
</gene>
<dbReference type="Proteomes" id="UP000019487">
    <property type="component" value="Unassembled WGS sequence"/>
</dbReference>
<evidence type="ECO:0000259" key="7">
    <source>
        <dbReference type="SMART" id="SM01002"/>
    </source>
</evidence>
<dbReference type="GO" id="GO:0005743">
    <property type="term" value="C:mitochondrial inner membrane"/>
    <property type="evidence" value="ECO:0007669"/>
    <property type="project" value="TreeGrafter"/>
</dbReference>
<evidence type="ECO:0000256" key="2">
    <source>
        <dbReference type="ARBA" id="ARBA00022857"/>
    </source>
</evidence>
<evidence type="ECO:0000256" key="6">
    <source>
        <dbReference type="SAM" id="MobiDB-lite"/>
    </source>
</evidence>
<accession>W9C8M0</accession>
<dbReference type="OrthoDB" id="37244at2759"/>
<dbReference type="GO" id="GO:0050661">
    <property type="term" value="F:NADP binding"/>
    <property type="evidence" value="ECO:0007669"/>
    <property type="project" value="TreeGrafter"/>
</dbReference>
<evidence type="ECO:0000313" key="8">
    <source>
        <dbReference type="EMBL" id="ESZ92148.1"/>
    </source>
</evidence>
<sequence>MGSSPSREYVPAAPNTASLSTGSSNAVVPDLITTLYSNLILGISPFDTKEFSRVLVERSAGAEARFTDEPYDETAGAKISVLGFQTLHGGPSHCHWAGVAGFIAIATVNSTHGSNVREQVQSLDFKEDDGSGAGGYGKEMSKEFIEGEKKLFMERCREVDIVICTARIPGRPALVDVDTELIWWVQEWNVFLNLICVRSMMESRMLDEMGIEVWCK</sequence>
<name>W9C8M0_SCLBF</name>
<keyword evidence="4" id="KW-0520">NAD</keyword>
<dbReference type="HOGENOM" id="CLU_1278294_0_0_1"/>
<dbReference type="STRING" id="1432307.W9C8M0"/>
<dbReference type="EMBL" id="AYSA01000420">
    <property type="protein sequence ID" value="ESZ92148.1"/>
    <property type="molecule type" value="Genomic_DNA"/>
</dbReference>
<evidence type="ECO:0000256" key="3">
    <source>
        <dbReference type="ARBA" id="ARBA00022967"/>
    </source>
</evidence>
<dbReference type="Pfam" id="PF01262">
    <property type="entry name" value="AlaDh_PNT_C"/>
    <property type="match status" value="1"/>
</dbReference>
<dbReference type="InterPro" id="IPR007698">
    <property type="entry name" value="AlaDH/PNT_NAD(H)-bd"/>
</dbReference>
<organism evidence="8 9">
    <name type="scientific">Sclerotinia borealis (strain F-4128)</name>
    <dbReference type="NCBI Taxonomy" id="1432307"/>
    <lineage>
        <taxon>Eukaryota</taxon>
        <taxon>Fungi</taxon>
        <taxon>Dikarya</taxon>
        <taxon>Ascomycota</taxon>
        <taxon>Pezizomycotina</taxon>
        <taxon>Leotiomycetes</taxon>
        <taxon>Helotiales</taxon>
        <taxon>Sclerotiniaceae</taxon>
        <taxon>Sclerotinia</taxon>
    </lineage>
</organism>
<dbReference type="AlphaFoldDB" id="W9C8M0"/>